<comment type="caution">
    <text evidence="2">The sequence shown here is derived from an EMBL/GenBank/DDBJ whole genome shotgun (WGS) entry which is preliminary data.</text>
</comment>
<evidence type="ECO:0000313" key="2">
    <source>
        <dbReference type="EMBL" id="KPP89871.1"/>
    </source>
</evidence>
<dbReference type="Proteomes" id="UP000182045">
    <property type="component" value="Unassembled WGS sequence"/>
</dbReference>
<sequence>MLDDGTLFLPGILTLAPGRAHEFCGPARRVLAAWAMAQSMAPGAPALWLRLRHNPDRLYPHGLAEWALPGGLVLAEAPRTTELLGCAEDGLRSGACALVVLDLAEPVAMTPLRRLHLAAEDGSARRPGGVRALVLTPGDGGTPGVETRWHLAPCAARARSAADPVGAAWRLSRLRARMTPPAYWHVQDDGDGLHLVAGADPHILP</sequence>
<dbReference type="Proteomes" id="UP000050413">
    <property type="component" value="Unassembled WGS sequence"/>
</dbReference>
<dbReference type="Gene3D" id="3.40.50.300">
    <property type="entry name" value="P-loop containing nucleotide triphosphate hydrolases"/>
    <property type="match status" value="1"/>
</dbReference>
<accession>A0A0P7VSK6</accession>
<dbReference type="EMBL" id="FBYC01000004">
    <property type="protein sequence ID" value="CUX80910.1"/>
    <property type="molecule type" value="Genomic_DNA"/>
</dbReference>
<dbReference type="AlphaFoldDB" id="A0A0P7VSK6"/>
<gene>
    <name evidence="2" type="primary">imuA</name>
    <name evidence="1" type="ORF">Ga0058931_1410</name>
    <name evidence="2" type="ORF">HLUCCA05_06840</name>
</gene>
<keyword evidence="4" id="KW-1185">Reference proteome</keyword>
<dbReference type="EMBL" id="LJSG01000020">
    <property type="protein sequence ID" value="KPP89871.1"/>
    <property type="molecule type" value="Genomic_DNA"/>
</dbReference>
<protein>
    <submittedName>
        <fullName evidence="2">Protein ImuA</fullName>
    </submittedName>
</protein>
<evidence type="ECO:0000313" key="1">
    <source>
        <dbReference type="EMBL" id="CUX80910.1"/>
    </source>
</evidence>
<proteinExistence type="predicted"/>
<evidence type="ECO:0000313" key="4">
    <source>
        <dbReference type="Proteomes" id="UP000182045"/>
    </source>
</evidence>
<name>A0A0P7VSK6_9RHOB</name>
<dbReference type="RefSeq" id="WP_072245701.1">
    <property type="nucleotide sequence ID" value="NZ_FBYC01000004.1"/>
</dbReference>
<reference evidence="2 3" key="1">
    <citation type="submission" date="2015-09" db="EMBL/GenBank/DDBJ databases">
        <title>Identification and resolution of microdiversity through metagenomic sequencing of parallel consortia.</title>
        <authorList>
            <person name="Nelson W.C."/>
            <person name="Romine M.F."/>
            <person name="Lindemann S.R."/>
        </authorList>
    </citation>
    <scope>NUCLEOTIDE SEQUENCE [LARGE SCALE GENOMIC DNA]</scope>
    <source>
        <strain evidence="2">HL-91</strain>
    </source>
</reference>
<dbReference type="SUPFAM" id="SSF52540">
    <property type="entry name" value="P-loop containing nucleoside triphosphate hydrolases"/>
    <property type="match status" value="1"/>
</dbReference>
<evidence type="ECO:0000313" key="3">
    <source>
        <dbReference type="Proteomes" id="UP000050413"/>
    </source>
</evidence>
<dbReference type="OrthoDB" id="7630980at2"/>
<organism evidence="2 3">
    <name type="scientific">Roseibaca calidilacus</name>
    <dbReference type="NCBI Taxonomy" id="1666912"/>
    <lineage>
        <taxon>Bacteria</taxon>
        <taxon>Pseudomonadati</taxon>
        <taxon>Pseudomonadota</taxon>
        <taxon>Alphaproteobacteria</taxon>
        <taxon>Rhodobacterales</taxon>
        <taxon>Paracoccaceae</taxon>
        <taxon>Roseinatronobacter</taxon>
    </lineage>
</organism>
<dbReference type="STRING" id="1666912.Ga0058931_1410"/>
<dbReference type="InterPro" id="IPR027417">
    <property type="entry name" value="P-loop_NTPase"/>
</dbReference>
<reference evidence="1 4" key="2">
    <citation type="submission" date="2016-01" db="EMBL/GenBank/DDBJ databases">
        <authorList>
            <person name="Varghese N."/>
        </authorList>
    </citation>
    <scope>NUCLEOTIDE SEQUENCE [LARGE SCALE GENOMIC DNA]</scope>
    <source>
        <strain evidence="1 4">HL-91</strain>
    </source>
</reference>